<evidence type="ECO:0000256" key="6">
    <source>
        <dbReference type="ARBA" id="ARBA00022833"/>
    </source>
</evidence>
<feature type="region of interest" description="Disordered" evidence="10">
    <location>
        <begin position="1"/>
        <end position="75"/>
    </location>
</feature>
<feature type="domain" description="NF-X1-type" evidence="11">
    <location>
        <begin position="335"/>
        <end position="353"/>
    </location>
</feature>
<dbReference type="eggNOG" id="KOG1952">
    <property type="taxonomic scope" value="Eukaryota"/>
</dbReference>
<feature type="domain" description="NF-X1-type" evidence="11">
    <location>
        <begin position="462"/>
        <end position="488"/>
    </location>
</feature>
<dbReference type="RefSeq" id="XP_014157073.1">
    <property type="nucleotide sequence ID" value="XM_014301598.1"/>
</dbReference>
<sequence>MPNGEGVESSRTSEMSYTNGVHTQQHHSAASGTGITPNPDTASKNEKKRGNKRRNNKNKIPQARADDMPGVPGVSGGISVGSTNVGNVGVFTNGMGSIGSAKGAMNGFEGSGRGRGNKHLNANAPVFVAPLLMTPGDMVSHVGMSTDGMNSLGINTNVRHNPDSDRSHGDTAVDASKTSVGVREGINSTPDPLVPTSAKNSKSKKSKSQRKRTEGGIGGSNGGPNGNGEIVDGLADEKRSSAMTRAERMARHNSKEQANRLVNKRTPSDGSWRCPGCQTKNTHIPTRYTCFCCQTTNPDWDPYSTPHTCERVCKKRLDKYSAVENKAMALARSRCKHLCAIACHPGPCPPCELYTVARCLCNTTSRKVLCAELALLEGLDEGGVVCDKACGKLLNCSKHECQDGCHAKPCRPCDRTEQQCCYCGKTERTAQCGEGLIDVARLDTPAYFACDTETKCGRLLKCGKHRCDRSCHPGECYTLTAGKGDCPYSPENISTCACGKEALTTVCARKRIPMRQSCDDPRPTCEAVCGKPLPCAELSKTPQQHMCKQPCHTGPCLPCANGTVRISCRCGLETKTFACTDAHVQGVSVALRCKRMCQKKLHCKRHTCEERCCPFAQRQRSRGYVGLVRDSAHECTSLCKRTLSCGLHECMRECHDGACPPCIEASYDDLHCLCGRTMRRAPIPCNTPRPTCTYPCTRTHACTHPVTHDCHNEDACPPCVVLVDRECVGGHEVRGSIPCHMTEVSCGALCGRPLACGHRCNRKCHGGACVPAALAATSSQTATASGRAVGADTRTAGCWQACGRVRPSCGHLCEASCHALANTPCPTKCTKLVDVFCACGMRADKMPCAKVKRGVDDSTTILALTEHASMLDGATSHTKLPCNDRCTTLQRNYRLAQALDISVSGANADRVVSDRGNSGAMNNQGVAERQFGDILVRAYHSRPDFILSVEEFFAQTIKQYKEGKSSGTALLSLCGGVKSIQQLTASYTPISRYQVEIFQLLSNHYGLHADLNEYGKRMKMDVACDARSFVPGLLLSQLVVS</sequence>
<feature type="domain" description="NF-X1-type" evidence="11">
    <location>
        <begin position="529"/>
        <end position="561"/>
    </location>
</feature>
<feature type="domain" description="NF-X1-type" evidence="11">
    <location>
        <begin position="809"/>
        <end position="831"/>
    </location>
</feature>
<keyword evidence="4" id="KW-0677">Repeat</keyword>
<evidence type="ECO:0000256" key="8">
    <source>
        <dbReference type="ARBA" id="ARBA00023163"/>
    </source>
</evidence>
<feature type="compositionally biased region" description="Basic residues" evidence="10">
    <location>
        <begin position="201"/>
        <end position="210"/>
    </location>
</feature>
<organism evidence="12 13">
    <name type="scientific">Sphaeroforma arctica JP610</name>
    <dbReference type="NCBI Taxonomy" id="667725"/>
    <lineage>
        <taxon>Eukaryota</taxon>
        <taxon>Ichthyosporea</taxon>
        <taxon>Ichthyophonida</taxon>
        <taxon>Sphaeroforma</taxon>
    </lineage>
</organism>
<evidence type="ECO:0000256" key="7">
    <source>
        <dbReference type="ARBA" id="ARBA00023015"/>
    </source>
</evidence>
<feature type="domain" description="NF-X1-type" evidence="11">
    <location>
        <begin position="396"/>
        <end position="415"/>
    </location>
</feature>
<dbReference type="Proteomes" id="UP000054560">
    <property type="component" value="Unassembled WGS sequence"/>
</dbReference>
<keyword evidence="7" id="KW-0805">Transcription regulation</keyword>
<keyword evidence="8" id="KW-0804">Transcription</keyword>
<dbReference type="OrthoDB" id="6512771at2759"/>
<feature type="region of interest" description="Disordered" evidence="10">
    <location>
        <begin position="150"/>
        <end position="269"/>
    </location>
</feature>
<dbReference type="InterPro" id="IPR000967">
    <property type="entry name" value="Znf_NFX1"/>
</dbReference>
<dbReference type="GO" id="GO:0000981">
    <property type="term" value="F:DNA-binding transcription factor activity, RNA polymerase II-specific"/>
    <property type="evidence" value="ECO:0007669"/>
    <property type="project" value="TreeGrafter"/>
</dbReference>
<protein>
    <recommendedName>
        <fullName evidence="11">NF-X1-type domain-containing protein</fullName>
    </recommendedName>
</protein>
<dbReference type="PANTHER" id="PTHR12360">
    <property type="entry name" value="NUCLEAR TRANSCRIPTION FACTOR, X-BOX BINDING 1 NFX1"/>
    <property type="match status" value="1"/>
</dbReference>
<dbReference type="GO" id="GO:0008270">
    <property type="term" value="F:zinc ion binding"/>
    <property type="evidence" value="ECO:0007669"/>
    <property type="project" value="UniProtKB-KW"/>
</dbReference>
<feature type="domain" description="NF-X1-type" evidence="11">
    <location>
        <begin position="645"/>
        <end position="664"/>
    </location>
</feature>
<keyword evidence="5" id="KW-0863">Zinc-finger</keyword>
<evidence type="ECO:0000256" key="5">
    <source>
        <dbReference type="ARBA" id="ARBA00022771"/>
    </source>
</evidence>
<dbReference type="STRING" id="667725.A0A0L0G2X9"/>
<reference evidence="12 13" key="1">
    <citation type="submission" date="2011-02" db="EMBL/GenBank/DDBJ databases">
        <title>The Genome Sequence of Sphaeroforma arctica JP610.</title>
        <authorList>
            <consortium name="The Broad Institute Genome Sequencing Platform"/>
            <person name="Russ C."/>
            <person name="Cuomo C."/>
            <person name="Young S.K."/>
            <person name="Zeng Q."/>
            <person name="Gargeya S."/>
            <person name="Alvarado L."/>
            <person name="Berlin A."/>
            <person name="Chapman S.B."/>
            <person name="Chen Z."/>
            <person name="Freedman E."/>
            <person name="Gellesch M."/>
            <person name="Goldberg J."/>
            <person name="Griggs A."/>
            <person name="Gujja S."/>
            <person name="Heilman E."/>
            <person name="Heiman D."/>
            <person name="Howarth C."/>
            <person name="Mehta T."/>
            <person name="Neiman D."/>
            <person name="Pearson M."/>
            <person name="Roberts A."/>
            <person name="Saif S."/>
            <person name="Shea T."/>
            <person name="Shenoy N."/>
            <person name="Sisk P."/>
            <person name="Stolte C."/>
            <person name="Sykes S."/>
            <person name="White J."/>
            <person name="Yandava C."/>
            <person name="Burger G."/>
            <person name="Gray M.W."/>
            <person name="Holland P.W.H."/>
            <person name="King N."/>
            <person name="Lang F.B.F."/>
            <person name="Roger A.J."/>
            <person name="Ruiz-Trillo I."/>
            <person name="Haas B."/>
            <person name="Nusbaum C."/>
            <person name="Birren B."/>
        </authorList>
    </citation>
    <scope>NUCLEOTIDE SEQUENCE [LARGE SCALE GENOMIC DNA]</scope>
    <source>
        <strain evidence="12 13">JP610</strain>
    </source>
</reference>
<keyword evidence="6" id="KW-0862">Zinc</keyword>
<feature type="compositionally biased region" description="Polar residues" evidence="10">
    <location>
        <begin position="9"/>
        <end position="42"/>
    </location>
</feature>
<dbReference type="PANTHER" id="PTHR12360:SF12">
    <property type="entry name" value="TRANSCRIPTIONAL REPRESSOR NF-X1"/>
    <property type="match status" value="1"/>
</dbReference>
<feature type="compositionally biased region" description="Gly residues" evidence="10">
    <location>
        <begin position="215"/>
        <end position="226"/>
    </location>
</feature>
<feature type="domain" description="NF-X1-type" evidence="11">
    <location>
        <begin position="702"/>
        <end position="721"/>
    </location>
</feature>
<evidence type="ECO:0000256" key="3">
    <source>
        <dbReference type="ARBA" id="ARBA00022723"/>
    </source>
</evidence>
<evidence type="ECO:0000259" key="11">
    <source>
        <dbReference type="SMART" id="SM00438"/>
    </source>
</evidence>
<gene>
    <name evidence="12" type="ORF">SARC_04577</name>
</gene>
<comment type="subcellular location">
    <subcellularLocation>
        <location evidence="1">Nucleus</location>
    </subcellularLocation>
</comment>
<comment type="similarity">
    <text evidence="2">Belongs to the NFX1 family.</text>
</comment>
<evidence type="ECO:0000256" key="9">
    <source>
        <dbReference type="ARBA" id="ARBA00023242"/>
    </source>
</evidence>
<dbReference type="GO" id="GO:0005634">
    <property type="term" value="C:nucleus"/>
    <property type="evidence" value="ECO:0007669"/>
    <property type="project" value="UniProtKB-SubCell"/>
</dbReference>
<dbReference type="Pfam" id="PF01422">
    <property type="entry name" value="zf-NF-X1"/>
    <property type="match status" value="6"/>
</dbReference>
<evidence type="ECO:0000313" key="13">
    <source>
        <dbReference type="Proteomes" id="UP000054560"/>
    </source>
</evidence>
<feature type="domain" description="NF-X1-type" evidence="11">
    <location>
        <begin position="756"/>
        <end position="773"/>
    </location>
</feature>
<proteinExistence type="inferred from homology"/>
<dbReference type="SMART" id="SM00438">
    <property type="entry name" value="ZnF_NFX"/>
    <property type="match status" value="8"/>
</dbReference>
<evidence type="ECO:0000256" key="10">
    <source>
        <dbReference type="SAM" id="MobiDB-lite"/>
    </source>
</evidence>
<evidence type="ECO:0000313" key="12">
    <source>
        <dbReference type="EMBL" id="KNC83171.1"/>
    </source>
</evidence>
<dbReference type="GO" id="GO:0000122">
    <property type="term" value="P:negative regulation of transcription by RNA polymerase II"/>
    <property type="evidence" value="ECO:0007669"/>
    <property type="project" value="TreeGrafter"/>
</dbReference>
<feature type="compositionally biased region" description="Basic residues" evidence="10">
    <location>
        <begin position="46"/>
        <end position="57"/>
    </location>
</feature>
<evidence type="ECO:0000256" key="1">
    <source>
        <dbReference type="ARBA" id="ARBA00004123"/>
    </source>
</evidence>
<dbReference type="AlphaFoldDB" id="A0A0L0G2X9"/>
<accession>A0A0L0G2X9</accession>
<feature type="compositionally biased region" description="Polar residues" evidence="10">
    <location>
        <begin position="150"/>
        <end position="159"/>
    </location>
</feature>
<keyword evidence="3" id="KW-0479">Metal-binding</keyword>
<keyword evidence="9" id="KW-0539">Nucleus</keyword>
<dbReference type="GeneID" id="25905081"/>
<dbReference type="CDD" id="cd06008">
    <property type="entry name" value="NF-X1-zinc-finger"/>
    <property type="match status" value="4"/>
</dbReference>
<dbReference type="GO" id="GO:0000977">
    <property type="term" value="F:RNA polymerase II transcription regulatory region sequence-specific DNA binding"/>
    <property type="evidence" value="ECO:0007669"/>
    <property type="project" value="TreeGrafter"/>
</dbReference>
<feature type="compositionally biased region" description="Basic and acidic residues" evidence="10">
    <location>
        <begin position="235"/>
        <end position="258"/>
    </location>
</feature>
<dbReference type="InterPro" id="IPR034078">
    <property type="entry name" value="NFX1_fam"/>
</dbReference>
<evidence type="ECO:0000256" key="4">
    <source>
        <dbReference type="ARBA" id="ARBA00022737"/>
    </source>
</evidence>
<dbReference type="EMBL" id="KQ241858">
    <property type="protein sequence ID" value="KNC83171.1"/>
    <property type="molecule type" value="Genomic_DNA"/>
</dbReference>
<name>A0A0L0G2X9_9EUKA</name>
<feature type="compositionally biased region" description="Basic and acidic residues" evidence="10">
    <location>
        <begin position="160"/>
        <end position="171"/>
    </location>
</feature>
<evidence type="ECO:0000256" key="2">
    <source>
        <dbReference type="ARBA" id="ARBA00007269"/>
    </source>
</evidence>
<keyword evidence="13" id="KW-1185">Reference proteome</keyword>